<gene>
    <name evidence="1" type="ORF">FH972_018389</name>
</gene>
<dbReference type="Proteomes" id="UP000327013">
    <property type="component" value="Chromosome 7"/>
</dbReference>
<name>A0A5N6RNB6_9ROSI</name>
<reference evidence="1 2" key="1">
    <citation type="submission" date="2019-06" db="EMBL/GenBank/DDBJ databases">
        <title>A chromosomal-level reference genome of Carpinus fangiana (Coryloideae, Betulaceae).</title>
        <authorList>
            <person name="Yang X."/>
            <person name="Wang Z."/>
            <person name="Zhang L."/>
            <person name="Hao G."/>
            <person name="Liu J."/>
            <person name="Yang Y."/>
        </authorList>
    </citation>
    <scope>NUCLEOTIDE SEQUENCE [LARGE SCALE GENOMIC DNA]</scope>
    <source>
        <strain evidence="1">Cfa_2016G</strain>
        <tissue evidence="1">Leaf</tissue>
    </source>
</reference>
<proteinExistence type="predicted"/>
<protein>
    <submittedName>
        <fullName evidence="1">Uncharacterized protein</fullName>
    </submittedName>
</protein>
<dbReference type="AlphaFoldDB" id="A0A5N6RNB6"/>
<evidence type="ECO:0000313" key="2">
    <source>
        <dbReference type="Proteomes" id="UP000327013"/>
    </source>
</evidence>
<organism evidence="1 2">
    <name type="scientific">Carpinus fangiana</name>
    <dbReference type="NCBI Taxonomy" id="176857"/>
    <lineage>
        <taxon>Eukaryota</taxon>
        <taxon>Viridiplantae</taxon>
        <taxon>Streptophyta</taxon>
        <taxon>Embryophyta</taxon>
        <taxon>Tracheophyta</taxon>
        <taxon>Spermatophyta</taxon>
        <taxon>Magnoliopsida</taxon>
        <taxon>eudicotyledons</taxon>
        <taxon>Gunneridae</taxon>
        <taxon>Pentapetalae</taxon>
        <taxon>rosids</taxon>
        <taxon>fabids</taxon>
        <taxon>Fagales</taxon>
        <taxon>Betulaceae</taxon>
        <taxon>Carpinus</taxon>
    </lineage>
</organism>
<accession>A0A5N6RNB6</accession>
<evidence type="ECO:0000313" key="1">
    <source>
        <dbReference type="EMBL" id="KAE8100493.1"/>
    </source>
</evidence>
<sequence length="82" mass="9592">MDRKQEDMQFLGLFSIFQVAYKIILSRRKFLTQITLTLILHLSFTNLAHTEVSKLLFPNINHNQIDQISSDEATPKYNHLSD</sequence>
<dbReference type="OrthoDB" id="1908649at2759"/>
<keyword evidence="2" id="KW-1185">Reference proteome</keyword>
<dbReference type="EMBL" id="CM017327">
    <property type="protein sequence ID" value="KAE8100493.1"/>
    <property type="molecule type" value="Genomic_DNA"/>
</dbReference>